<evidence type="ECO:0000313" key="9">
    <source>
        <dbReference type="Proteomes" id="UP000050502"/>
    </source>
</evidence>
<dbReference type="GO" id="GO:0045892">
    <property type="term" value="P:negative regulation of DNA-templated transcription"/>
    <property type="evidence" value="ECO:0007669"/>
    <property type="project" value="UniProtKB-ARBA"/>
</dbReference>
<dbReference type="PRINTS" id="PR00455">
    <property type="entry name" value="HTHTETR"/>
</dbReference>
<dbReference type="Proteomes" id="UP000050502">
    <property type="component" value="Unassembled WGS sequence"/>
</dbReference>
<proteinExistence type="predicted"/>
<accession>A0A0M8K7K3</accession>
<dbReference type="RefSeq" id="WP_054493266.1">
    <property type="nucleotide sequence ID" value="NZ_BBZA01000143.1"/>
</dbReference>
<dbReference type="Gene3D" id="1.10.10.60">
    <property type="entry name" value="Homeodomain-like"/>
    <property type="match status" value="1"/>
</dbReference>
<feature type="domain" description="HTH tetR-type" evidence="5">
    <location>
        <begin position="2"/>
        <end position="62"/>
    </location>
</feature>
<name>A0A0M8K7K3_9CHLR</name>
<keyword evidence="8" id="KW-1185">Reference proteome</keyword>
<keyword evidence="1" id="KW-0805">Transcription regulation</keyword>
<sequence>MDEHKRHILDVATRLFVAHGYSGLSMREIAEAAGLSKAGLYHHFKTKEELFIAVLEENIETVAAIIEAAHREHTTLRDQLTAILTGIFTLPPERRAIIRLASQEMAALQPETRQAFMMRYQASFIQRLDALMQAAIARGELRPLPSRMLTWFFLGMAYPFFYPAHQNDLRDPVQTATMMVDVFLNGALAR</sequence>
<reference evidence="7 9" key="2">
    <citation type="submission" date="2015-07" db="EMBL/GenBank/DDBJ databases">
        <title>Whole genome sequence of Ardenticatena maritima DSM 23922.</title>
        <authorList>
            <person name="Hemp J."/>
            <person name="Ward L.M."/>
            <person name="Pace L.A."/>
            <person name="Fischer W.W."/>
        </authorList>
    </citation>
    <scope>NUCLEOTIDE SEQUENCE [LARGE SCALE GENOMIC DNA]</scope>
    <source>
        <strain evidence="7 9">110S</strain>
    </source>
</reference>
<reference evidence="8" key="3">
    <citation type="submission" date="2015-08" db="EMBL/GenBank/DDBJ databases">
        <title>Draft Genome Sequence of a Heterotrophic Facultative Anaerobic Bacterium Ardenticatena maritima Strain 110S.</title>
        <authorList>
            <person name="Kawaichi S."/>
            <person name="Yoshida T."/>
            <person name="Sako Y."/>
            <person name="Nakamura R."/>
        </authorList>
    </citation>
    <scope>NUCLEOTIDE SEQUENCE [LARGE SCALE GENOMIC DNA]</scope>
    <source>
        <strain evidence="8">110S</strain>
    </source>
</reference>
<gene>
    <name evidence="6" type="ORF">ARMA_1856</name>
    <name evidence="7" type="ORF">SE16_06370</name>
</gene>
<keyword evidence="3" id="KW-0804">Transcription</keyword>
<dbReference type="InterPro" id="IPR001647">
    <property type="entry name" value="HTH_TetR"/>
</dbReference>
<dbReference type="PROSITE" id="PS01081">
    <property type="entry name" value="HTH_TETR_1"/>
    <property type="match status" value="1"/>
</dbReference>
<keyword evidence="2 4" id="KW-0238">DNA-binding</keyword>
<dbReference type="EMBL" id="LGKN01000004">
    <property type="protein sequence ID" value="KPL88424.1"/>
    <property type="molecule type" value="Genomic_DNA"/>
</dbReference>
<dbReference type="InterPro" id="IPR041490">
    <property type="entry name" value="KstR2_TetR_C"/>
</dbReference>
<dbReference type="InParanoid" id="A0A0M8K7K3"/>
<dbReference type="Pfam" id="PF00440">
    <property type="entry name" value="TetR_N"/>
    <property type="match status" value="1"/>
</dbReference>
<dbReference type="InterPro" id="IPR050109">
    <property type="entry name" value="HTH-type_TetR-like_transc_reg"/>
</dbReference>
<evidence type="ECO:0000256" key="3">
    <source>
        <dbReference type="ARBA" id="ARBA00023163"/>
    </source>
</evidence>
<dbReference type="SUPFAM" id="SSF48498">
    <property type="entry name" value="Tetracyclin repressor-like, C-terminal domain"/>
    <property type="match status" value="1"/>
</dbReference>
<dbReference type="PROSITE" id="PS50977">
    <property type="entry name" value="HTH_TETR_2"/>
    <property type="match status" value="1"/>
</dbReference>
<dbReference type="PANTHER" id="PTHR30055">
    <property type="entry name" value="HTH-TYPE TRANSCRIPTIONAL REGULATOR RUTR"/>
    <property type="match status" value="1"/>
</dbReference>
<dbReference type="OrthoDB" id="9779746at2"/>
<evidence type="ECO:0000256" key="4">
    <source>
        <dbReference type="PROSITE-ProRule" id="PRU00335"/>
    </source>
</evidence>
<dbReference type="InterPro" id="IPR023772">
    <property type="entry name" value="DNA-bd_HTH_TetR-type_CS"/>
</dbReference>
<organism evidence="6 8">
    <name type="scientific">Ardenticatena maritima</name>
    <dbReference type="NCBI Taxonomy" id="872965"/>
    <lineage>
        <taxon>Bacteria</taxon>
        <taxon>Bacillati</taxon>
        <taxon>Chloroflexota</taxon>
        <taxon>Ardenticatenia</taxon>
        <taxon>Ardenticatenales</taxon>
        <taxon>Ardenticatenaceae</taxon>
        <taxon>Ardenticatena</taxon>
    </lineage>
</organism>
<dbReference type="Gene3D" id="1.10.357.10">
    <property type="entry name" value="Tetracycline Repressor, domain 2"/>
    <property type="match status" value="1"/>
</dbReference>
<dbReference type="EMBL" id="BBZA01000143">
    <property type="protein sequence ID" value="GAP63433.1"/>
    <property type="molecule type" value="Genomic_DNA"/>
</dbReference>
<evidence type="ECO:0000313" key="8">
    <source>
        <dbReference type="Proteomes" id="UP000037784"/>
    </source>
</evidence>
<dbReference type="GO" id="GO:0003700">
    <property type="term" value="F:DNA-binding transcription factor activity"/>
    <property type="evidence" value="ECO:0007669"/>
    <property type="project" value="TreeGrafter"/>
</dbReference>
<dbReference type="PANTHER" id="PTHR30055:SF237">
    <property type="entry name" value="TRANSCRIPTIONAL REPRESSOR MCE3R"/>
    <property type="match status" value="1"/>
</dbReference>
<evidence type="ECO:0000256" key="1">
    <source>
        <dbReference type="ARBA" id="ARBA00023015"/>
    </source>
</evidence>
<dbReference type="SUPFAM" id="SSF46689">
    <property type="entry name" value="Homeodomain-like"/>
    <property type="match status" value="1"/>
</dbReference>
<protein>
    <recommendedName>
        <fullName evidence="5">HTH tetR-type domain-containing protein</fullName>
    </recommendedName>
</protein>
<dbReference type="Proteomes" id="UP000037784">
    <property type="component" value="Unassembled WGS sequence"/>
</dbReference>
<evidence type="ECO:0000313" key="6">
    <source>
        <dbReference type="EMBL" id="GAP63433.1"/>
    </source>
</evidence>
<dbReference type="InterPro" id="IPR036271">
    <property type="entry name" value="Tet_transcr_reg_TetR-rel_C_sf"/>
</dbReference>
<dbReference type="FunFam" id="1.10.10.60:FF:000141">
    <property type="entry name" value="TetR family transcriptional regulator"/>
    <property type="match status" value="1"/>
</dbReference>
<dbReference type="AlphaFoldDB" id="A0A0M8K7K3"/>
<feature type="DNA-binding region" description="H-T-H motif" evidence="4">
    <location>
        <begin position="25"/>
        <end position="44"/>
    </location>
</feature>
<evidence type="ECO:0000259" key="5">
    <source>
        <dbReference type="PROSITE" id="PS50977"/>
    </source>
</evidence>
<dbReference type="STRING" id="872965.SE16_06370"/>
<dbReference type="Pfam" id="PF17932">
    <property type="entry name" value="TetR_C_24"/>
    <property type="match status" value="1"/>
</dbReference>
<evidence type="ECO:0000256" key="2">
    <source>
        <dbReference type="ARBA" id="ARBA00023125"/>
    </source>
</evidence>
<evidence type="ECO:0000313" key="7">
    <source>
        <dbReference type="EMBL" id="KPL88424.1"/>
    </source>
</evidence>
<dbReference type="PATRIC" id="fig|872965.6.peg.1310"/>
<reference evidence="6 8" key="1">
    <citation type="journal article" date="2015" name="Genome Announc.">
        <title>Draft Genome Sequence of a Heterotrophic Facultative Anaerobic Thermophilic Bacterium, Ardenticatena maritima Strain 110ST.</title>
        <authorList>
            <person name="Kawaichi S."/>
            <person name="Yoshida T."/>
            <person name="Sako Y."/>
            <person name="Nakamura R."/>
        </authorList>
    </citation>
    <scope>NUCLEOTIDE SEQUENCE [LARGE SCALE GENOMIC DNA]</scope>
    <source>
        <strain evidence="6 8">110S</strain>
    </source>
</reference>
<dbReference type="InterPro" id="IPR009057">
    <property type="entry name" value="Homeodomain-like_sf"/>
</dbReference>
<dbReference type="GO" id="GO:0000976">
    <property type="term" value="F:transcription cis-regulatory region binding"/>
    <property type="evidence" value="ECO:0007669"/>
    <property type="project" value="TreeGrafter"/>
</dbReference>
<comment type="caution">
    <text evidence="6">The sequence shown here is derived from an EMBL/GenBank/DDBJ whole genome shotgun (WGS) entry which is preliminary data.</text>
</comment>